<evidence type="ECO:0000256" key="1">
    <source>
        <dbReference type="SAM" id="Phobius"/>
    </source>
</evidence>
<protein>
    <recommendedName>
        <fullName evidence="4">Conjugal transfer protein TraG</fullName>
    </recommendedName>
</protein>
<organism evidence="2 3">
    <name type="scientific">Faecalibacterium gallinarum</name>
    <dbReference type="NCBI Taxonomy" id="2903556"/>
    <lineage>
        <taxon>Bacteria</taxon>
        <taxon>Bacillati</taxon>
        <taxon>Bacillota</taxon>
        <taxon>Clostridia</taxon>
        <taxon>Eubacteriales</taxon>
        <taxon>Oscillospiraceae</taxon>
        <taxon>Faecalibacterium</taxon>
    </lineage>
</organism>
<gene>
    <name evidence="2" type="ORF">JCM17207_09740</name>
</gene>
<evidence type="ECO:0000313" key="3">
    <source>
        <dbReference type="Proteomes" id="UP001055185"/>
    </source>
</evidence>
<keyword evidence="1" id="KW-0812">Transmembrane</keyword>
<dbReference type="EMBL" id="BQKV01000029">
    <property type="protein sequence ID" value="GJN64349.1"/>
    <property type="molecule type" value="Genomic_DNA"/>
</dbReference>
<dbReference type="GeneID" id="23114374"/>
<sequence>MNYFIQFLIVFDLICFGVYFGGDIVCTALAKVRKKTDEEEFEIYKVEDDTDTSKPALSIDAIRHLFRGEVHDFVCNKLLPSGQETLSALTEPEQTAARFLFCALIGYLKEEAPKDEQSFPMVMEMLNYAEGAKEDGDKDVIDILMEETAARTHLREEYFSDYRRYQLMQVDKTRVLLACRVIINDLLGKLYRYDYNVGYDCLLDDGNSVSRKLKKSNEEMEVEEDAIGDR</sequence>
<dbReference type="Proteomes" id="UP001055185">
    <property type="component" value="Unassembled WGS sequence"/>
</dbReference>
<accession>A0AA37MWP3</accession>
<feature type="transmembrane region" description="Helical" evidence="1">
    <location>
        <begin position="6"/>
        <end position="30"/>
    </location>
</feature>
<reference evidence="2" key="1">
    <citation type="journal article" date="2022" name="Int. J. Syst. Evol. Microbiol.">
        <title>Genome-based, phenotypic and chemotaxonomic classification of Faecalibacterium strains: proposal of three novel species Faecalibacterium duncaniae sp. nov., Faecalibacterium hattorii sp. nov. and Faecalibacterium gallinarum sp. nov. .</title>
        <authorList>
            <person name="Sakamoto M."/>
            <person name="Sakurai N."/>
            <person name="Tanno H."/>
            <person name="Iino T."/>
            <person name="Ohkuma M."/>
            <person name="Endo A."/>
        </authorList>
    </citation>
    <scope>NUCLEOTIDE SEQUENCE</scope>
    <source>
        <strain evidence="2">JCM 17207</strain>
    </source>
</reference>
<evidence type="ECO:0000313" key="2">
    <source>
        <dbReference type="EMBL" id="GJN64349.1"/>
    </source>
</evidence>
<name>A0AA37MWP3_9FIRM</name>
<keyword evidence="1" id="KW-0472">Membrane</keyword>
<dbReference type="RefSeq" id="WP_002576343.1">
    <property type="nucleotide sequence ID" value="NZ_BQKV01000029.1"/>
</dbReference>
<keyword evidence="1" id="KW-1133">Transmembrane helix</keyword>
<dbReference type="AlphaFoldDB" id="A0AA37MWP3"/>
<proteinExistence type="predicted"/>
<evidence type="ECO:0008006" key="4">
    <source>
        <dbReference type="Google" id="ProtNLM"/>
    </source>
</evidence>
<keyword evidence="3" id="KW-1185">Reference proteome</keyword>
<comment type="caution">
    <text evidence="2">The sequence shown here is derived from an EMBL/GenBank/DDBJ whole genome shotgun (WGS) entry which is preliminary data.</text>
</comment>